<feature type="transmembrane region" description="Helical" evidence="1">
    <location>
        <begin position="162"/>
        <end position="180"/>
    </location>
</feature>
<feature type="transmembrane region" description="Helical" evidence="1">
    <location>
        <begin position="187"/>
        <end position="208"/>
    </location>
</feature>
<name>A0A9D5HXB0_9CRYT</name>
<dbReference type="Proteomes" id="UP001067231">
    <property type="component" value="Unassembled WGS sequence"/>
</dbReference>
<evidence type="ECO:0000256" key="1">
    <source>
        <dbReference type="SAM" id="Phobius"/>
    </source>
</evidence>
<dbReference type="OrthoDB" id="339925at2759"/>
<reference evidence="2" key="1">
    <citation type="submission" date="2022-10" db="EMBL/GenBank/DDBJ databases">
        <title>Adaptive evolution leads to modifications in subtelomeric GC content in a zoonotic Cryptosporidium species.</title>
        <authorList>
            <person name="Li J."/>
            <person name="Feng Y."/>
            <person name="Xiao L."/>
        </authorList>
    </citation>
    <scope>NUCLEOTIDE SEQUENCE</scope>
    <source>
        <strain evidence="2">33844</strain>
    </source>
</reference>
<keyword evidence="1" id="KW-1133">Transmembrane helix</keyword>
<evidence type="ECO:0000313" key="2">
    <source>
        <dbReference type="EMBL" id="KAJ1607990.1"/>
    </source>
</evidence>
<organism evidence="2">
    <name type="scientific">Cryptosporidium canis</name>
    <dbReference type="NCBI Taxonomy" id="195482"/>
    <lineage>
        <taxon>Eukaryota</taxon>
        <taxon>Sar</taxon>
        <taxon>Alveolata</taxon>
        <taxon>Apicomplexa</taxon>
        <taxon>Conoidasida</taxon>
        <taxon>Coccidia</taxon>
        <taxon>Eucoccidiorida</taxon>
        <taxon>Eimeriorina</taxon>
        <taxon>Cryptosporidiidae</taxon>
        <taxon>Cryptosporidium</taxon>
    </lineage>
</organism>
<gene>
    <name evidence="2" type="ORF">OJ253_2117</name>
</gene>
<accession>A0A9D5HXB0</accession>
<keyword evidence="1" id="KW-0812">Transmembrane</keyword>
<comment type="caution">
    <text evidence="2">The sequence shown here is derived from an EMBL/GenBank/DDBJ whole genome shotgun (WGS) entry which is preliminary data.</text>
</comment>
<dbReference type="AlphaFoldDB" id="A0A9D5HXB0"/>
<dbReference type="EMBL" id="JAPCXC010000051">
    <property type="protein sequence ID" value="KAJ1607990.1"/>
    <property type="molecule type" value="Genomic_DNA"/>
</dbReference>
<feature type="transmembrane region" description="Helical" evidence="1">
    <location>
        <begin position="29"/>
        <end position="55"/>
    </location>
</feature>
<feature type="transmembrane region" description="Helical" evidence="1">
    <location>
        <begin position="129"/>
        <end position="150"/>
    </location>
</feature>
<protein>
    <recommendedName>
        <fullName evidence="3">Transmembrane protein</fullName>
    </recommendedName>
</protein>
<sequence length="286" mass="32323">MVSIVSTAQASLLSEDAYNKKTRVNSRSCGVWGTAFCCLNLKWSVVIIAIMYGVMYLLSNIGVLVLGVGSQLNIVYYGWQNIWRNALSFISFGLEKKLFGHFDKFSILSKVIIEKAFLRIILNILEVSCYTNGIIFVFGILTGIFGWFWLTAILLVSLWIESIKSVSSIVYITYLLTFILESWYLKVAAIIISALFLLVTYSFLYYSIQIVYSLYLVQLAGGRGDEYVAYYKLRRLFQNIGVSDSSQLTAAISAERSILKNTDETSPLIRANQDTMFNGNTYQKLV</sequence>
<proteinExistence type="predicted"/>
<keyword evidence="1" id="KW-0472">Membrane</keyword>
<feature type="transmembrane region" description="Helical" evidence="1">
    <location>
        <begin position="61"/>
        <end position="79"/>
    </location>
</feature>
<evidence type="ECO:0008006" key="3">
    <source>
        <dbReference type="Google" id="ProtNLM"/>
    </source>
</evidence>